<dbReference type="GO" id="GO:0061891">
    <property type="term" value="F:calcium ion sensor activity"/>
    <property type="evidence" value="ECO:0000318"/>
    <property type="project" value="GO_Central"/>
</dbReference>
<dbReference type="GeneID" id="118426436"/>
<dbReference type="GO" id="GO:0070382">
    <property type="term" value="C:exocytic vesicle"/>
    <property type="evidence" value="ECO:0000318"/>
    <property type="project" value="GO_Central"/>
</dbReference>
<dbReference type="Gene3D" id="2.60.40.150">
    <property type="entry name" value="C2 domain"/>
    <property type="match status" value="1"/>
</dbReference>
<dbReference type="GO" id="GO:0016192">
    <property type="term" value="P:vesicle-mediated transport"/>
    <property type="evidence" value="ECO:0000318"/>
    <property type="project" value="GO_Central"/>
</dbReference>
<dbReference type="CDD" id="cd00276">
    <property type="entry name" value="C2B_Synaptotagmin"/>
    <property type="match status" value="1"/>
</dbReference>
<evidence type="ECO:0000256" key="2">
    <source>
        <dbReference type="SAM" id="MobiDB-lite"/>
    </source>
</evidence>
<dbReference type="SUPFAM" id="SSF49562">
    <property type="entry name" value="C2 domain (Calcium/lipid-binding domain, CaLB)"/>
    <property type="match status" value="1"/>
</dbReference>
<name>A0A9J7LYN6_BRAFL</name>
<evidence type="ECO:0000313" key="4">
    <source>
        <dbReference type="Proteomes" id="UP000001554"/>
    </source>
</evidence>
<proteinExistence type="inferred from homology"/>
<gene>
    <name evidence="5" type="primary">LOC118426436</name>
</gene>
<dbReference type="GO" id="GO:0005544">
    <property type="term" value="F:calcium-dependent phospholipid binding"/>
    <property type="evidence" value="ECO:0000318"/>
    <property type="project" value="GO_Central"/>
</dbReference>
<dbReference type="PANTHER" id="PTHR10024:SF374">
    <property type="entry name" value="C2 DOMAIN-CONTAINING PROTEIN"/>
    <property type="match status" value="1"/>
</dbReference>
<dbReference type="KEGG" id="bfo:118426436"/>
<dbReference type="GO" id="GO:0017158">
    <property type="term" value="P:regulation of calcium ion-dependent exocytosis"/>
    <property type="evidence" value="ECO:0000318"/>
    <property type="project" value="GO_Central"/>
</dbReference>
<protein>
    <submittedName>
        <fullName evidence="5">Synaptotagmin-2-like</fullName>
    </submittedName>
</protein>
<sequence length="281" mass="31434">MQARSSRRLSLDARFSMLTTSEGAGEEGLMFSRRDRRGSASPVKSKRTSRTDNQLPKETLESTSESPTRSTDSTERHNNAGPSVRRRSSVACQQDVHRRGRSQSEQLDMPEEVLRSLRRGRRRSSAARVLCDFALGEDTRQVMFSLSYLPSPGQLTVTIIKARNIIPKNLQPLSTSDTYVKVALMCENKKIDRKKTGVITGTSDPIFNESFLFDVAEVDMKGVFLSLVLQDTSGVPLGGSEVGPWSEQWREMLDNPRKPVTSWCTLKDVTSDTRRGSEDQS</sequence>
<dbReference type="OrthoDB" id="67700at2759"/>
<accession>A0A9J7LYN6</accession>
<reference evidence="4" key="1">
    <citation type="journal article" date="2020" name="Nat. Ecol. Evol.">
        <title>Deeply conserved synteny resolves early events in vertebrate evolution.</title>
        <authorList>
            <person name="Simakov O."/>
            <person name="Marletaz F."/>
            <person name="Yue J.X."/>
            <person name="O'Connell B."/>
            <person name="Jenkins J."/>
            <person name="Brandt A."/>
            <person name="Calef R."/>
            <person name="Tung C.H."/>
            <person name="Huang T.K."/>
            <person name="Schmutz J."/>
            <person name="Satoh N."/>
            <person name="Yu J.K."/>
            <person name="Putnam N.H."/>
            <person name="Green R.E."/>
            <person name="Rokhsar D.S."/>
        </authorList>
    </citation>
    <scope>NUCLEOTIDE SEQUENCE [LARGE SCALE GENOMIC DNA]</scope>
    <source>
        <strain evidence="4">S238N-H82</strain>
    </source>
</reference>
<feature type="compositionally biased region" description="Polar residues" evidence="2">
    <location>
        <begin position="51"/>
        <end position="71"/>
    </location>
</feature>
<dbReference type="InterPro" id="IPR035892">
    <property type="entry name" value="C2_domain_sf"/>
</dbReference>
<dbReference type="GO" id="GO:0045202">
    <property type="term" value="C:synapse"/>
    <property type="evidence" value="ECO:0007669"/>
    <property type="project" value="GOC"/>
</dbReference>
<dbReference type="Pfam" id="PF00168">
    <property type="entry name" value="C2"/>
    <property type="match status" value="1"/>
</dbReference>
<evidence type="ECO:0000259" key="3">
    <source>
        <dbReference type="PROSITE" id="PS50004"/>
    </source>
</evidence>
<dbReference type="GO" id="GO:0007268">
    <property type="term" value="P:chemical synaptic transmission"/>
    <property type="evidence" value="ECO:0000318"/>
    <property type="project" value="GO_Central"/>
</dbReference>
<dbReference type="SMART" id="SM00239">
    <property type="entry name" value="C2"/>
    <property type="match status" value="1"/>
</dbReference>
<organism evidence="4 5">
    <name type="scientific">Branchiostoma floridae</name>
    <name type="common">Florida lancelet</name>
    <name type="synonym">Amphioxus</name>
    <dbReference type="NCBI Taxonomy" id="7739"/>
    <lineage>
        <taxon>Eukaryota</taxon>
        <taxon>Metazoa</taxon>
        <taxon>Chordata</taxon>
        <taxon>Cephalochordata</taxon>
        <taxon>Leptocardii</taxon>
        <taxon>Amphioxiformes</taxon>
        <taxon>Branchiostomatidae</taxon>
        <taxon>Branchiostoma</taxon>
    </lineage>
</organism>
<feature type="region of interest" description="Disordered" evidence="2">
    <location>
        <begin position="1"/>
        <end position="112"/>
    </location>
</feature>
<dbReference type="Proteomes" id="UP000001554">
    <property type="component" value="Chromosome 11"/>
</dbReference>
<keyword evidence="4" id="KW-1185">Reference proteome</keyword>
<feature type="domain" description="C2" evidence="3">
    <location>
        <begin position="138"/>
        <end position="264"/>
    </location>
</feature>
<dbReference type="PANTHER" id="PTHR10024">
    <property type="entry name" value="SYNAPTOTAGMIN"/>
    <property type="match status" value="1"/>
</dbReference>
<dbReference type="OMA" id="KVALMCE"/>
<reference evidence="5" key="2">
    <citation type="submission" date="2025-08" db="UniProtKB">
        <authorList>
            <consortium name="RefSeq"/>
        </authorList>
    </citation>
    <scope>IDENTIFICATION</scope>
    <source>
        <strain evidence="5">S238N-H82</strain>
        <tissue evidence="5">Testes</tissue>
    </source>
</reference>
<dbReference type="GO" id="GO:0000149">
    <property type="term" value="F:SNARE binding"/>
    <property type="evidence" value="ECO:0000318"/>
    <property type="project" value="GO_Central"/>
</dbReference>
<dbReference type="GO" id="GO:0005886">
    <property type="term" value="C:plasma membrane"/>
    <property type="evidence" value="ECO:0000318"/>
    <property type="project" value="GO_Central"/>
</dbReference>
<dbReference type="InterPro" id="IPR000008">
    <property type="entry name" value="C2_dom"/>
</dbReference>
<dbReference type="RefSeq" id="XP_035691707.1">
    <property type="nucleotide sequence ID" value="XM_035835814.1"/>
</dbReference>
<dbReference type="AlphaFoldDB" id="A0A9J7LYN6"/>
<comment type="similarity">
    <text evidence="1">Belongs to the synaptotagmin family.</text>
</comment>
<evidence type="ECO:0000313" key="5">
    <source>
        <dbReference type="RefSeq" id="XP_035691707.1"/>
    </source>
</evidence>
<dbReference type="PROSITE" id="PS50004">
    <property type="entry name" value="C2"/>
    <property type="match status" value="1"/>
</dbReference>
<evidence type="ECO:0000256" key="1">
    <source>
        <dbReference type="ARBA" id="ARBA00006996"/>
    </source>
</evidence>